<proteinExistence type="predicted"/>
<dbReference type="AlphaFoldDB" id="A0A1G9NPL0"/>
<evidence type="ECO:0000313" key="1">
    <source>
        <dbReference type="EMBL" id="SDL88291.1"/>
    </source>
</evidence>
<keyword evidence="2" id="KW-1185">Reference proteome</keyword>
<protein>
    <recommendedName>
        <fullName evidence="3">Sensor of ECF-type sigma factor</fullName>
    </recommendedName>
</protein>
<dbReference type="STRING" id="192904.SAMN04488514_103266"/>
<sequence length="152" mass="17948">MNRLKKISTLAILLTASVFYGQREKQDWDKIKALKVAFITEQLSLTSEEAQSFWPLYNEYESNRYALRRKEHDQIRDKIKDASNLSEKAASDLLDQYLSFEEEEEELDKIFLKKAAKIISAKKSLMLIRSEEDFKKQLIRRFHQKKGDGRGR</sequence>
<dbReference type="Proteomes" id="UP000199440">
    <property type="component" value="Unassembled WGS sequence"/>
</dbReference>
<gene>
    <name evidence="1" type="ORF">SAMN04488514_103266</name>
</gene>
<dbReference type="EMBL" id="FNGV01000003">
    <property type="protein sequence ID" value="SDL88291.1"/>
    <property type="molecule type" value="Genomic_DNA"/>
</dbReference>
<evidence type="ECO:0000313" key="2">
    <source>
        <dbReference type="Proteomes" id="UP000199440"/>
    </source>
</evidence>
<organism evidence="1 2">
    <name type="scientific">Kriegella aquimaris</name>
    <dbReference type="NCBI Taxonomy" id="192904"/>
    <lineage>
        <taxon>Bacteria</taxon>
        <taxon>Pseudomonadati</taxon>
        <taxon>Bacteroidota</taxon>
        <taxon>Flavobacteriia</taxon>
        <taxon>Flavobacteriales</taxon>
        <taxon>Flavobacteriaceae</taxon>
        <taxon>Kriegella</taxon>
    </lineage>
</organism>
<reference evidence="1 2" key="1">
    <citation type="submission" date="2016-10" db="EMBL/GenBank/DDBJ databases">
        <authorList>
            <person name="de Groot N.N."/>
        </authorList>
    </citation>
    <scope>NUCLEOTIDE SEQUENCE [LARGE SCALE GENOMIC DNA]</scope>
    <source>
        <strain evidence="1 2">DSM 19886</strain>
    </source>
</reference>
<accession>A0A1G9NPL0</accession>
<name>A0A1G9NPL0_9FLAO</name>
<dbReference type="RefSeq" id="WP_089887764.1">
    <property type="nucleotide sequence ID" value="NZ_FNGV01000003.1"/>
</dbReference>
<dbReference type="OrthoDB" id="675330at2"/>
<evidence type="ECO:0008006" key="3">
    <source>
        <dbReference type="Google" id="ProtNLM"/>
    </source>
</evidence>